<sequence length="151" mass="16316">MKKYRKNERGAKSGAAGFTLFEILIVAVIIALLSAIALPSYRTHIQRGNRAAAAAVLHEAAHWMERRFTMNHSYVNGDGSVPTLPAGINQSPKTGKAIYVINLVAADTGLTTYKLQAVPQKLDNCGTLILDQSGARSMVDATATMEQCWGR</sequence>
<dbReference type="Gene3D" id="3.30.700.10">
    <property type="entry name" value="Glycoprotein, Type 4 Pilin"/>
    <property type="match status" value="1"/>
</dbReference>
<evidence type="ECO:0000313" key="2">
    <source>
        <dbReference type="EMBL" id="MQR01078.1"/>
    </source>
</evidence>
<keyword evidence="1" id="KW-0472">Membrane</keyword>
<accession>A0A843YUA4</accession>
<evidence type="ECO:0000256" key="1">
    <source>
        <dbReference type="SAM" id="Phobius"/>
    </source>
</evidence>
<organism evidence="2 3">
    <name type="scientific">Glaciimonas soli</name>
    <dbReference type="NCBI Taxonomy" id="2590999"/>
    <lineage>
        <taxon>Bacteria</taxon>
        <taxon>Pseudomonadati</taxon>
        <taxon>Pseudomonadota</taxon>
        <taxon>Betaproteobacteria</taxon>
        <taxon>Burkholderiales</taxon>
        <taxon>Oxalobacteraceae</taxon>
        <taxon>Glaciimonas</taxon>
    </lineage>
</organism>
<dbReference type="AlphaFoldDB" id="A0A843YUA4"/>
<dbReference type="GO" id="GO:0043683">
    <property type="term" value="P:type IV pilus assembly"/>
    <property type="evidence" value="ECO:0007669"/>
    <property type="project" value="InterPro"/>
</dbReference>
<protein>
    <submittedName>
        <fullName evidence="2">Prepilin-type N-terminal cleavage/methylation domain-containing protein</fullName>
    </submittedName>
</protein>
<gene>
    <name evidence="2" type="ORF">GEV47_10330</name>
</gene>
<proteinExistence type="predicted"/>
<feature type="transmembrane region" description="Helical" evidence="1">
    <location>
        <begin position="20"/>
        <end position="41"/>
    </location>
</feature>
<dbReference type="NCBIfam" id="TIGR02532">
    <property type="entry name" value="IV_pilin_GFxxxE"/>
    <property type="match status" value="1"/>
</dbReference>
<keyword evidence="3" id="KW-1185">Reference proteome</keyword>
<dbReference type="InterPro" id="IPR031982">
    <property type="entry name" value="PilE-like"/>
</dbReference>
<name>A0A843YUA4_9BURK</name>
<evidence type="ECO:0000313" key="3">
    <source>
        <dbReference type="Proteomes" id="UP000451565"/>
    </source>
</evidence>
<dbReference type="InterPro" id="IPR012902">
    <property type="entry name" value="N_methyl_site"/>
</dbReference>
<dbReference type="Proteomes" id="UP000451565">
    <property type="component" value="Unassembled WGS sequence"/>
</dbReference>
<keyword evidence="1" id="KW-1133">Transmembrane helix</keyword>
<dbReference type="RefSeq" id="WP_153234758.1">
    <property type="nucleotide sequence ID" value="NZ_WINI01000004.1"/>
</dbReference>
<keyword evidence="1" id="KW-0812">Transmembrane</keyword>
<dbReference type="EMBL" id="WINI01000004">
    <property type="protein sequence ID" value="MQR01078.1"/>
    <property type="molecule type" value="Genomic_DNA"/>
</dbReference>
<reference evidence="2 3" key="1">
    <citation type="submission" date="2019-10" db="EMBL/GenBank/DDBJ databases">
        <title>Glaciimonas soli sp. nov., a psychrophilic bacterium isolated from the forest soil of a high elevation mountain in Taiwan.</title>
        <authorList>
            <person name="Wang L.-T."/>
            <person name="Shieh W.Y."/>
        </authorList>
    </citation>
    <scope>NUCLEOTIDE SEQUENCE [LARGE SCALE GENOMIC DNA]</scope>
    <source>
        <strain evidence="2 3">GS1</strain>
    </source>
</reference>
<dbReference type="OrthoDB" id="8592370at2"/>
<dbReference type="Pfam" id="PF16732">
    <property type="entry name" value="ComP_DUS"/>
    <property type="match status" value="1"/>
</dbReference>
<dbReference type="InterPro" id="IPR045584">
    <property type="entry name" value="Pilin-like"/>
</dbReference>
<dbReference type="Pfam" id="PF07963">
    <property type="entry name" value="N_methyl"/>
    <property type="match status" value="1"/>
</dbReference>
<comment type="caution">
    <text evidence="2">The sequence shown here is derived from an EMBL/GenBank/DDBJ whole genome shotgun (WGS) entry which is preliminary data.</text>
</comment>
<dbReference type="SUPFAM" id="SSF54523">
    <property type="entry name" value="Pili subunits"/>
    <property type="match status" value="1"/>
</dbReference>